<organism evidence="1 2">
    <name type="scientific">Streptomyces demainii</name>
    <dbReference type="NCBI Taxonomy" id="588122"/>
    <lineage>
        <taxon>Bacteria</taxon>
        <taxon>Bacillati</taxon>
        <taxon>Actinomycetota</taxon>
        <taxon>Actinomycetes</taxon>
        <taxon>Kitasatosporales</taxon>
        <taxon>Streptomycetaceae</taxon>
        <taxon>Streptomyces</taxon>
    </lineage>
</organism>
<keyword evidence="2" id="KW-1185">Reference proteome</keyword>
<evidence type="ECO:0000313" key="2">
    <source>
        <dbReference type="Proteomes" id="UP001234880"/>
    </source>
</evidence>
<dbReference type="RefSeq" id="WP_307111204.1">
    <property type="nucleotide sequence ID" value="NZ_JAURUE010000001.1"/>
</dbReference>
<gene>
    <name evidence="1" type="ORF">JOF35_005112</name>
</gene>
<protein>
    <submittedName>
        <fullName evidence="1">Uncharacterized protein</fullName>
    </submittedName>
</protein>
<proteinExistence type="predicted"/>
<reference evidence="1 2" key="1">
    <citation type="submission" date="2023-07" db="EMBL/GenBank/DDBJ databases">
        <title>Sequencing the genomes of 1000 actinobacteria strains.</title>
        <authorList>
            <person name="Klenk H.-P."/>
        </authorList>
    </citation>
    <scope>NUCLEOTIDE SEQUENCE [LARGE SCALE GENOMIC DNA]</scope>
    <source>
        <strain evidence="1 2">DSM 41600</strain>
    </source>
</reference>
<accession>A0ABT9KWN0</accession>
<evidence type="ECO:0000313" key="1">
    <source>
        <dbReference type="EMBL" id="MDP9612835.1"/>
    </source>
</evidence>
<name>A0ABT9KWN0_9ACTN</name>
<sequence length="74" mass="8415">MTKRTTEQQRARELQCTAREQGTHFSYHEALNWVRATAEAQAENPDEIVVFAPHAACIMIFDADEDPDKSANDH</sequence>
<dbReference type="Proteomes" id="UP001234880">
    <property type="component" value="Unassembled WGS sequence"/>
</dbReference>
<dbReference type="EMBL" id="JAURUE010000001">
    <property type="protein sequence ID" value="MDP9612835.1"/>
    <property type="molecule type" value="Genomic_DNA"/>
</dbReference>
<comment type="caution">
    <text evidence="1">The sequence shown here is derived from an EMBL/GenBank/DDBJ whole genome shotgun (WGS) entry which is preliminary data.</text>
</comment>